<protein>
    <submittedName>
        <fullName evidence="10">Major facilitator superfamily MFS_1</fullName>
    </submittedName>
</protein>
<dbReference type="PANTHER" id="PTHR43045">
    <property type="entry name" value="SHIKIMATE TRANSPORTER"/>
    <property type="match status" value="1"/>
</dbReference>
<evidence type="ECO:0000256" key="8">
    <source>
        <dbReference type="SAM" id="Phobius"/>
    </source>
</evidence>
<evidence type="ECO:0000313" key="11">
    <source>
        <dbReference type="Proteomes" id="UP000187012"/>
    </source>
</evidence>
<dbReference type="STRING" id="1247936.BN2475_710023"/>
<keyword evidence="6 8" id="KW-0472">Membrane</keyword>
<dbReference type="InterPro" id="IPR005828">
    <property type="entry name" value="MFS_sugar_transport-like"/>
</dbReference>
<feature type="transmembrane region" description="Helical" evidence="8">
    <location>
        <begin position="255"/>
        <end position="277"/>
    </location>
</feature>
<feature type="transmembrane region" description="Helical" evidence="8">
    <location>
        <begin position="289"/>
        <end position="309"/>
    </location>
</feature>
<feature type="transmembrane region" description="Helical" evidence="8">
    <location>
        <begin position="167"/>
        <end position="191"/>
    </location>
</feature>
<dbReference type="AlphaFoldDB" id="A0A1N7SI77"/>
<comment type="subcellular location">
    <subcellularLocation>
        <location evidence="1">Cell membrane</location>
        <topology evidence="1">Multi-pass membrane protein</topology>
    </subcellularLocation>
</comment>
<dbReference type="SUPFAM" id="SSF103473">
    <property type="entry name" value="MFS general substrate transporter"/>
    <property type="match status" value="1"/>
</dbReference>
<feature type="compositionally biased region" description="Basic and acidic residues" evidence="7">
    <location>
        <begin position="1"/>
        <end position="10"/>
    </location>
</feature>
<feature type="transmembrane region" description="Helical" evidence="8">
    <location>
        <begin position="382"/>
        <end position="406"/>
    </location>
</feature>
<dbReference type="InterPro" id="IPR020846">
    <property type="entry name" value="MFS_dom"/>
</dbReference>
<dbReference type="RefSeq" id="WP_094782594.1">
    <property type="nucleotide sequence ID" value="NZ_CYGX02000071.1"/>
</dbReference>
<keyword evidence="4 8" id="KW-0812">Transmembrane</keyword>
<keyword evidence="2" id="KW-0813">Transport</keyword>
<evidence type="ECO:0000256" key="6">
    <source>
        <dbReference type="ARBA" id="ARBA00023136"/>
    </source>
</evidence>
<evidence type="ECO:0000256" key="3">
    <source>
        <dbReference type="ARBA" id="ARBA00022475"/>
    </source>
</evidence>
<dbReference type="Proteomes" id="UP000187012">
    <property type="component" value="Unassembled WGS sequence"/>
</dbReference>
<evidence type="ECO:0000313" key="10">
    <source>
        <dbReference type="EMBL" id="SIT47050.1"/>
    </source>
</evidence>
<feature type="transmembrane region" description="Helical" evidence="8">
    <location>
        <begin position="66"/>
        <end position="90"/>
    </location>
</feature>
<dbReference type="InterPro" id="IPR036259">
    <property type="entry name" value="MFS_trans_sf"/>
</dbReference>
<evidence type="ECO:0000259" key="9">
    <source>
        <dbReference type="PROSITE" id="PS50850"/>
    </source>
</evidence>
<accession>A0A1N7SI77</accession>
<evidence type="ECO:0000256" key="1">
    <source>
        <dbReference type="ARBA" id="ARBA00004651"/>
    </source>
</evidence>
<proteinExistence type="predicted"/>
<feature type="transmembrane region" description="Helical" evidence="8">
    <location>
        <begin position="412"/>
        <end position="434"/>
    </location>
</feature>
<feature type="transmembrane region" description="Helical" evidence="8">
    <location>
        <begin position="102"/>
        <end position="123"/>
    </location>
</feature>
<dbReference type="PROSITE" id="PS50850">
    <property type="entry name" value="MFS"/>
    <property type="match status" value="1"/>
</dbReference>
<feature type="transmembrane region" description="Helical" evidence="8">
    <location>
        <begin position="346"/>
        <end position="370"/>
    </location>
</feature>
<feature type="region of interest" description="Disordered" evidence="7">
    <location>
        <begin position="1"/>
        <end position="24"/>
    </location>
</feature>
<dbReference type="GO" id="GO:0005886">
    <property type="term" value="C:plasma membrane"/>
    <property type="evidence" value="ECO:0007669"/>
    <property type="project" value="UniProtKB-SubCell"/>
</dbReference>
<dbReference type="EMBL" id="CYGX02000071">
    <property type="protein sequence ID" value="SIT47050.1"/>
    <property type="molecule type" value="Genomic_DNA"/>
</dbReference>
<evidence type="ECO:0000256" key="2">
    <source>
        <dbReference type="ARBA" id="ARBA00022448"/>
    </source>
</evidence>
<dbReference type="FunFam" id="1.20.1250.20:FF:000001">
    <property type="entry name" value="Dicarboxylate MFS transporter"/>
    <property type="match status" value="1"/>
</dbReference>
<keyword evidence="3" id="KW-1003">Cell membrane</keyword>
<dbReference type="Pfam" id="PF00083">
    <property type="entry name" value="Sugar_tr"/>
    <property type="match status" value="1"/>
</dbReference>
<dbReference type="GO" id="GO:0022857">
    <property type="term" value="F:transmembrane transporter activity"/>
    <property type="evidence" value="ECO:0007669"/>
    <property type="project" value="InterPro"/>
</dbReference>
<sequence length="449" mass="47700">MHREPDDHAASRRYTGQPAGQRTAQPTRAAAAAFVGTTIEWYDFYIYATASALIFGKLFFPGSDPFFATLASFGTFAVGFFARPFGGLVFGHLGDRIGRKKALVATLAIMGVGTVGIGFLPTYASAGTWAPVLLVLLRVAQGIAIGGEWGGAVLMASEHAPQGKRTFFASFAQLGSPAGLILSLLAFRAVASMDKDAFLDWGWRLPFLASALLLVVGLLIRAGVDESPEFSALKAQRRVAALPVAEVLRDAWRTVLLCLGANVIGVAGAWFVNTFMLNYTTQTLGLDRSLILDCLFVVAFIQLFTQLGSGWFAQRIGTGRFLKSAAGLAMLSPYPMFALVSTGRPVAIVVGIALAVMCMSSSYAVMAGFMSTAFPVRVRYSAISLSYQVCAALAGGLTPLIGAVLAHRYPGAWWPLAVFYSWLAGISLVCIGTLERRKRGAAHGVAEAA</sequence>
<evidence type="ECO:0000256" key="5">
    <source>
        <dbReference type="ARBA" id="ARBA00022989"/>
    </source>
</evidence>
<feature type="transmembrane region" description="Helical" evidence="8">
    <location>
        <begin position="321"/>
        <end position="340"/>
    </location>
</feature>
<name>A0A1N7SI77_9BURK</name>
<evidence type="ECO:0000256" key="4">
    <source>
        <dbReference type="ARBA" id="ARBA00022692"/>
    </source>
</evidence>
<feature type="transmembrane region" description="Helical" evidence="8">
    <location>
        <begin position="129"/>
        <end position="155"/>
    </location>
</feature>
<feature type="domain" description="Major facilitator superfamily (MFS) profile" evidence="9">
    <location>
        <begin position="29"/>
        <end position="439"/>
    </location>
</feature>
<evidence type="ECO:0000256" key="7">
    <source>
        <dbReference type="SAM" id="MobiDB-lite"/>
    </source>
</evidence>
<dbReference type="CDD" id="cd17369">
    <property type="entry name" value="MFS_ShiA_like"/>
    <property type="match status" value="1"/>
</dbReference>
<feature type="transmembrane region" description="Helical" evidence="8">
    <location>
        <begin position="203"/>
        <end position="224"/>
    </location>
</feature>
<organism evidence="10 11">
    <name type="scientific">Paraburkholderia ribeironis</name>
    <dbReference type="NCBI Taxonomy" id="1247936"/>
    <lineage>
        <taxon>Bacteria</taxon>
        <taxon>Pseudomonadati</taxon>
        <taxon>Pseudomonadota</taxon>
        <taxon>Betaproteobacteria</taxon>
        <taxon>Burkholderiales</taxon>
        <taxon>Burkholderiaceae</taxon>
        <taxon>Paraburkholderia</taxon>
    </lineage>
</organism>
<gene>
    <name evidence="10" type="ORF">BN2475_710023</name>
</gene>
<dbReference type="PANTHER" id="PTHR43045:SF1">
    <property type="entry name" value="SHIKIMATE TRANSPORTER"/>
    <property type="match status" value="1"/>
</dbReference>
<dbReference type="OrthoDB" id="6766492at2"/>
<keyword evidence="5 8" id="KW-1133">Transmembrane helix</keyword>
<reference evidence="10 11" key="1">
    <citation type="submission" date="2016-12" db="EMBL/GenBank/DDBJ databases">
        <authorList>
            <person name="Song W.-J."/>
            <person name="Kurnit D.M."/>
        </authorList>
    </citation>
    <scope>NUCLEOTIDE SEQUENCE [LARGE SCALE GENOMIC DNA]</scope>
    <source>
        <strain evidence="10 11">STM7296</strain>
    </source>
</reference>
<dbReference type="Gene3D" id="1.20.1250.20">
    <property type="entry name" value="MFS general substrate transporter like domains"/>
    <property type="match status" value="2"/>
</dbReference>
<keyword evidence="11" id="KW-1185">Reference proteome</keyword>